<evidence type="ECO:0000313" key="3">
    <source>
        <dbReference type="Proteomes" id="UP000232145"/>
    </source>
</evidence>
<feature type="transmembrane region" description="Helical" evidence="1">
    <location>
        <begin position="45"/>
        <end position="67"/>
    </location>
</feature>
<sequence length="163" mass="19044">MKHEVFHLFIQEQKLYKILSRIAKYVSIGFLILYLYLLFSSSYTASPLIVVINYLAILTSFSGIITFKYFEIPTLLLDVFAEGASAAFFQLGKEERQFVWRKAGREDTLPTDPSPELIIKELYLFDRYPWKRIGKIYSVVYLVLILSSMFYLTSVYLETGFQN</sequence>
<reference evidence="2 3" key="1">
    <citation type="submission" date="2017-07" db="EMBL/GenBank/DDBJ databases">
        <title>Leptospira spp. isolated from tropical soils.</title>
        <authorList>
            <person name="Thibeaux R."/>
            <person name="Iraola G."/>
            <person name="Ferres I."/>
            <person name="Bierque E."/>
            <person name="Girault D."/>
            <person name="Soupe-Gilbert M.-E."/>
            <person name="Picardeau M."/>
            <person name="Goarant C."/>
        </authorList>
    </citation>
    <scope>NUCLEOTIDE SEQUENCE [LARGE SCALE GENOMIC DNA]</scope>
    <source>
        <strain evidence="2 3">FH2-B-A1</strain>
    </source>
</reference>
<keyword evidence="3" id="KW-1185">Reference proteome</keyword>
<dbReference type="EMBL" id="NPDX01000001">
    <property type="protein sequence ID" value="PJZ86385.1"/>
    <property type="molecule type" value="Genomic_DNA"/>
</dbReference>
<keyword evidence="1" id="KW-0812">Transmembrane</keyword>
<name>A0A2N0AQ61_9LEPT</name>
<gene>
    <name evidence="2" type="ORF">CH364_09540</name>
</gene>
<feature type="transmembrane region" description="Helical" evidence="1">
    <location>
        <begin position="21"/>
        <end position="39"/>
    </location>
</feature>
<comment type="caution">
    <text evidence="2">The sequence shown here is derived from an EMBL/GenBank/DDBJ whole genome shotgun (WGS) entry which is preliminary data.</text>
</comment>
<accession>A0A2N0AQ61</accession>
<feature type="transmembrane region" description="Helical" evidence="1">
    <location>
        <begin position="136"/>
        <end position="157"/>
    </location>
</feature>
<keyword evidence="1" id="KW-1133">Transmembrane helix</keyword>
<dbReference type="RefSeq" id="WP_100743265.1">
    <property type="nucleotide sequence ID" value="NZ_NPDW01000001.1"/>
</dbReference>
<proteinExistence type="predicted"/>
<dbReference type="Proteomes" id="UP000232145">
    <property type="component" value="Unassembled WGS sequence"/>
</dbReference>
<evidence type="ECO:0000256" key="1">
    <source>
        <dbReference type="SAM" id="Phobius"/>
    </source>
</evidence>
<dbReference type="AlphaFoldDB" id="A0A2N0AQ61"/>
<organism evidence="2 3">
    <name type="scientific">Leptospira harrisiae</name>
    <dbReference type="NCBI Taxonomy" id="2023189"/>
    <lineage>
        <taxon>Bacteria</taxon>
        <taxon>Pseudomonadati</taxon>
        <taxon>Spirochaetota</taxon>
        <taxon>Spirochaetia</taxon>
        <taxon>Leptospirales</taxon>
        <taxon>Leptospiraceae</taxon>
        <taxon>Leptospira</taxon>
    </lineage>
</organism>
<protein>
    <submittedName>
        <fullName evidence="2">Uncharacterized protein</fullName>
    </submittedName>
</protein>
<evidence type="ECO:0000313" key="2">
    <source>
        <dbReference type="EMBL" id="PJZ86385.1"/>
    </source>
</evidence>
<keyword evidence="1" id="KW-0472">Membrane</keyword>
<dbReference type="OrthoDB" id="344572at2"/>